<evidence type="ECO:0000259" key="1">
    <source>
        <dbReference type="PROSITE" id="PS51384"/>
    </source>
</evidence>
<dbReference type="STRING" id="1122195.SAMN02745164_01897"/>
<reference evidence="2" key="1">
    <citation type="submission" date="2016-11" db="EMBL/GenBank/DDBJ databases">
        <authorList>
            <person name="Varghese N."/>
            <person name="Submissions S."/>
        </authorList>
    </citation>
    <scope>NUCLEOTIDE SEQUENCE [LARGE SCALE GENOMIC DNA]</scope>
    <source>
        <strain evidence="2">DSM 16785</strain>
    </source>
</reference>
<evidence type="ECO:0000313" key="3">
    <source>
        <dbReference type="Proteomes" id="UP000184334"/>
    </source>
</evidence>
<dbReference type="PROSITE" id="PS51384">
    <property type="entry name" value="FAD_FR"/>
    <property type="match status" value="1"/>
</dbReference>
<dbReference type="CDD" id="cd00322">
    <property type="entry name" value="FNR_like"/>
    <property type="match status" value="1"/>
</dbReference>
<dbReference type="SUPFAM" id="SSF52343">
    <property type="entry name" value="Ferredoxin reductase-like, C-terminal NADP-linked domain"/>
    <property type="match status" value="1"/>
</dbReference>
<dbReference type="Pfam" id="PF00175">
    <property type="entry name" value="NAD_binding_1"/>
    <property type="match status" value="1"/>
</dbReference>
<name>A0A1M4ZC39_MARH1</name>
<proteinExistence type="predicted"/>
<dbReference type="EMBL" id="FQUI01000040">
    <property type="protein sequence ID" value="SHF15535.1"/>
    <property type="molecule type" value="Genomic_DNA"/>
</dbReference>
<dbReference type="GO" id="GO:0016491">
    <property type="term" value="F:oxidoreductase activity"/>
    <property type="evidence" value="ECO:0007669"/>
    <property type="project" value="InterPro"/>
</dbReference>
<dbReference type="OrthoDB" id="9789468at2"/>
<dbReference type="InterPro" id="IPR050415">
    <property type="entry name" value="MRET"/>
</dbReference>
<dbReference type="Proteomes" id="UP000184334">
    <property type="component" value="Unassembled WGS sequence"/>
</dbReference>
<dbReference type="InterPro" id="IPR017938">
    <property type="entry name" value="Riboflavin_synthase-like_b-brl"/>
</dbReference>
<dbReference type="Gene3D" id="3.40.50.80">
    <property type="entry name" value="Nucleotide-binding domain of ferredoxin-NADP reductase (FNR) module"/>
    <property type="match status" value="1"/>
</dbReference>
<gene>
    <name evidence="2" type="ORF">SAMN02745164_01897</name>
</gene>
<organism evidence="2 3">
    <name type="scientific">Marinitoga hydrogenitolerans (strain DSM 16785 / JCM 12826 / AT1271)</name>
    <dbReference type="NCBI Taxonomy" id="1122195"/>
    <lineage>
        <taxon>Bacteria</taxon>
        <taxon>Thermotogati</taxon>
        <taxon>Thermotogota</taxon>
        <taxon>Thermotogae</taxon>
        <taxon>Petrotogales</taxon>
        <taxon>Petrotogaceae</taxon>
        <taxon>Marinitoga</taxon>
    </lineage>
</organism>
<dbReference type="AlphaFoldDB" id="A0A1M4ZC39"/>
<evidence type="ECO:0000313" key="2">
    <source>
        <dbReference type="EMBL" id="SHF15535.1"/>
    </source>
</evidence>
<comment type="caution">
    <text evidence="2">The sequence shown here is derived from an EMBL/GenBank/DDBJ whole genome shotgun (WGS) entry which is preliminary data.</text>
</comment>
<accession>A0A1M4ZC39</accession>
<dbReference type="Gene3D" id="2.40.30.10">
    <property type="entry name" value="Translation factors"/>
    <property type="match status" value="1"/>
</dbReference>
<dbReference type="RefSeq" id="WP_072865749.1">
    <property type="nucleotide sequence ID" value="NZ_FQUI01000040.1"/>
</dbReference>
<sequence>MIITSKCIITDVIEISETLKLFEFEIDKYMPWEPGMFLHLNLDSSKFNPDWSNSRPFSFASYGDKKAKILVRKLGYYTNRMFDEMKIGKEFYIRYPFGDFFLNDNRNKVLIAAGSGISPFMSYMDYIIKENIKSQNYLFHSVKIEKESIDNYYSVPKNVILKKFVTRENTKNIPNRHIEKKDISNLENRNTFDYYICGSELFIDKYRNILEENNIKNIFYDYWS</sequence>
<dbReference type="PANTHER" id="PTHR47354">
    <property type="entry name" value="NADH OXIDOREDUCTASE HCR"/>
    <property type="match status" value="1"/>
</dbReference>
<dbReference type="InterPro" id="IPR001433">
    <property type="entry name" value="OxRdtase_FAD/NAD-bd"/>
</dbReference>
<dbReference type="PANTHER" id="PTHR47354:SF5">
    <property type="entry name" value="PROTEIN RFBI"/>
    <property type="match status" value="1"/>
</dbReference>
<dbReference type="InterPro" id="IPR017927">
    <property type="entry name" value="FAD-bd_FR_type"/>
</dbReference>
<feature type="domain" description="FAD-binding FR-type" evidence="1">
    <location>
        <begin position="2"/>
        <end position="103"/>
    </location>
</feature>
<dbReference type="InterPro" id="IPR039261">
    <property type="entry name" value="FNR_nucleotide-bd"/>
</dbReference>
<dbReference type="SUPFAM" id="SSF63380">
    <property type="entry name" value="Riboflavin synthase domain-like"/>
    <property type="match status" value="1"/>
</dbReference>
<keyword evidence="3" id="KW-1185">Reference proteome</keyword>
<protein>
    <submittedName>
        <fullName evidence="2">Ferredoxin-NADP reductase</fullName>
    </submittedName>
</protein>